<protein>
    <submittedName>
        <fullName evidence="2">Uncharacterized protein</fullName>
    </submittedName>
</protein>
<reference evidence="2 3" key="1">
    <citation type="submission" date="2020-06" db="EMBL/GenBank/DDBJ databases">
        <title>Altererythrobacter sp. HHU K3-1.</title>
        <authorList>
            <person name="Zhang D."/>
            <person name="Xue H."/>
        </authorList>
    </citation>
    <scope>NUCLEOTIDE SEQUENCE [LARGE SCALE GENOMIC DNA]</scope>
    <source>
        <strain evidence="2 3">HHU K3-1</strain>
    </source>
</reference>
<dbReference type="EMBL" id="JABWGV010000002">
    <property type="protein sequence ID" value="NVD44518.1"/>
    <property type="molecule type" value="Genomic_DNA"/>
</dbReference>
<keyword evidence="1" id="KW-1133">Transmembrane helix</keyword>
<evidence type="ECO:0000313" key="3">
    <source>
        <dbReference type="Proteomes" id="UP000561438"/>
    </source>
</evidence>
<dbReference type="Proteomes" id="UP000561438">
    <property type="component" value="Unassembled WGS sequence"/>
</dbReference>
<evidence type="ECO:0000313" key="2">
    <source>
        <dbReference type="EMBL" id="NVD44518.1"/>
    </source>
</evidence>
<keyword evidence="1" id="KW-0812">Transmembrane</keyword>
<evidence type="ECO:0000256" key="1">
    <source>
        <dbReference type="SAM" id="Phobius"/>
    </source>
</evidence>
<sequence length="93" mass="10410">MQQTSRPNYVNAAFASVAASVLLLAAPFAFPAIPLWPFLILNWLLFMSVGYLAFFAALHRKAFVGQSVRAKLVAFNSALLNFYDRWMGVVVQR</sequence>
<dbReference type="RefSeq" id="WP_176266843.1">
    <property type="nucleotide sequence ID" value="NZ_JABWGV010000002.1"/>
</dbReference>
<proteinExistence type="predicted"/>
<dbReference type="AlphaFoldDB" id="A0A850H3P7"/>
<keyword evidence="1" id="KW-0472">Membrane</keyword>
<organism evidence="2 3">
    <name type="scientific">Qipengyuania atrilutea</name>
    <dbReference type="NCBI Taxonomy" id="2744473"/>
    <lineage>
        <taxon>Bacteria</taxon>
        <taxon>Pseudomonadati</taxon>
        <taxon>Pseudomonadota</taxon>
        <taxon>Alphaproteobacteria</taxon>
        <taxon>Sphingomonadales</taxon>
        <taxon>Erythrobacteraceae</taxon>
        <taxon>Qipengyuania</taxon>
    </lineage>
</organism>
<name>A0A850H3P7_9SPHN</name>
<keyword evidence="3" id="KW-1185">Reference proteome</keyword>
<comment type="caution">
    <text evidence="2">The sequence shown here is derived from an EMBL/GenBank/DDBJ whole genome shotgun (WGS) entry which is preliminary data.</text>
</comment>
<gene>
    <name evidence="2" type="ORF">HUV48_05735</name>
</gene>
<feature type="transmembrane region" description="Helical" evidence="1">
    <location>
        <begin position="12"/>
        <end position="30"/>
    </location>
</feature>
<feature type="transmembrane region" description="Helical" evidence="1">
    <location>
        <begin position="36"/>
        <end position="58"/>
    </location>
</feature>
<accession>A0A850H3P7</accession>